<evidence type="ECO:0000313" key="3">
    <source>
        <dbReference type="EMBL" id="MDT9000650.1"/>
    </source>
</evidence>
<feature type="transmembrane region" description="Helical" evidence="1">
    <location>
        <begin position="337"/>
        <end position="355"/>
    </location>
</feature>
<dbReference type="PANTHER" id="PTHR12147">
    <property type="entry name" value="METALLOPEPTIDASE M28 FAMILY MEMBER"/>
    <property type="match status" value="1"/>
</dbReference>
<organism evidence="3 4">
    <name type="scientific">Roseateles aquae</name>
    <dbReference type="NCBI Taxonomy" id="3077235"/>
    <lineage>
        <taxon>Bacteria</taxon>
        <taxon>Pseudomonadati</taxon>
        <taxon>Pseudomonadota</taxon>
        <taxon>Betaproteobacteria</taxon>
        <taxon>Burkholderiales</taxon>
        <taxon>Sphaerotilaceae</taxon>
        <taxon>Roseateles</taxon>
    </lineage>
</organism>
<dbReference type="EMBL" id="JAVXZY010000006">
    <property type="protein sequence ID" value="MDT9000650.1"/>
    <property type="molecule type" value="Genomic_DNA"/>
</dbReference>
<evidence type="ECO:0000256" key="1">
    <source>
        <dbReference type="SAM" id="Phobius"/>
    </source>
</evidence>
<reference evidence="3" key="1">
    <citation type="submission" date="2023-09" db="EMBL/GenBank/DDBJ databases">
        <title>Paucibacter sp. APW11 Genome sequencing and assembly.</title>
        <authorList>
            <person name="Kim I."/>
        </authorList>
    </citation>
    <scope>NUCLEOTIDE SEQUENCE</scope>
    <source>
        <strain evidence="3">APW11</strain>
    </source>
</reference>
<feature type="transmembrane region" description="Helical" evidence="1">
    <location>
        <begin position="367"/>
        <end position="391"/>
    </location>
</feature>
<accession>A0ABU3PE85</accession>
<dbReference type="PANTHER" id="PTHR12147:SF26">
    <property type="entry name" value="PEPTIDASE M28 DOMAIN-CONTAINING PROTEIN"/>
    <property type="match status" value="1"/>
</dbReference>
<dbReference type="Pfam" id="PF04389">
    <property type="entry name" value="Peptidase_M28"/>
    <property type="match status" value="1"/>
</dbReference>
<gene>
    <name evidence="3" type="ORF">RQP53_15350</name>
</gene>
<sequence length="763" mass="81568">MHAPHPTLAPSDALLRRLLTPLLAVALLLASWHVGAPTPRPLDAAPGQFSAQRALQPLRTLARAPHPIGSAEHAQVHEYLLGQLRALGLQPELQESWGVLPLGNRLRGAAGLVRNVLVRVPGTQGSGKALLISAHYDSVHTGPGAGDDGASVAAVLEALRALREGPPLQRDLIVLFSDGEEQGLLGAEAFAAEHRWRHDIGLALNFEYRGNRGPISMFETSGDNGLLIEGLARAVPQALATSLMFEIYKRLPNDTDLSSFKRAGWAGMNFAAIEGHTAYHAAVDTPEAMDLGTLQQQGDILLALLRHFGQQTLDSLRAPDRVYFDFPGLPLLHYGQATMQLLSTVCGLALLGAAWRSRREWRFGRLLGGLATSVLSTAIAGVLAYGAWQLVLTLHPHYRAIPSGATYNDMPYALAWAVLTVLGLAQLQRALTRWLPPLEQTLGAALLWAALLLACTLALPGASFLFLLPLLPLAVALNAPAAWRALACGLAALPGLMLLAPLLRSLLIGLTVRDGHLMVILLSLWLALQAAWLGPWLASRTLRWSLLAVAVGALGWATAQSGFTAERPQPSTLFLAQLGSDGPALWLSDDEPLPAWSQPLFKTGAQRAVPELLGPGAKPLWAAPGPVQAGMAMPVIELLGDRVDGQQRQLELRLRSPRGAPSLVLNVEGASVLASRLQGRVYSLQPSDNWGISLFAVPADGVAMTLTLPAGRPFTLRLRDRQWGLPAGSHPPRGPALMPKPFGATDTHQAVTLRAFEAQPSVR</sequence>
<evidence type="ECO:0000313" key="4">
    <source>
        <dbReference type="Proteomes" id="UP001246372"/>
    </source>
</evidence>
<dbReference type="RefSeq" id="WP_315651437.1">
    <property type="nucleotide sequence ID" value="NZ_JAVXZY010000006.1"/>
</dbReference>
<dbReference type="SUPFAM" id="SSF53187">
    <property type="entry name" value="Zn-dependent exopeptidases"/>
    <property type="match status" value="1"/>
</dbReference>
<keyword evidence="4" id="KW-1185">Reference proteome</keyword>
<keyword evidence="1" id="KW-0812">Transmembrane</keyword>
<keyword evidence="1" id="KW-1133">Transmembrane helix</keyword>
<evidence type="ECO:0000259" key="2">
    <source>
        <dbReference type="Pfam" id="PF04389"/>
    </source>
</evidence>
<dbReference type="Proteomes" id="UP001246372">
    <property type="component" value="Unassembled WGS sequence"/>
</dbReference>
<dbReference type="Gene3D" id="3.40.630.10">
    <property type="entry name" value="Zn peptidases"/>
    <property type="match status" value="1"/>
</dbReference>
<feature type="domain" description="Peptidase M28" evidence="2">
    <location>
        <begin position="115"/>
        <end position="304"/>
    </location>
</feature>
<feature type="transmembrane region" description="Helical" evidence="1">
    <location>
        <begin position="481"/>
        <end position="503"/>
    </location>
</feature>
<comment type="caution">
    <text evidence="3">The sequence shown here is derived from an EMBL/GenBank/DDBJ whole genome shotgun (WGS) entry which is preliminary data.</text>
</comment>
<name>A0ABU3PE85_9BURK</name>
<dbReference type="InterPro" id="IPR007484">
    <property type="entry name" value="Peptidase_M28"/>
</dbReference>
<keyword evidence="1" id="KW-0472">Membrane</keyword>
<feature type="transmembrane region" description="Helical" evidence="1">
    <location>
        <begin position="443"/>
        <end position="469"/>
    </location>
</feature>
<dbReference type="InterPro" id="IPR045175">
    <property type="entry name" value="M28_fam"/>
</dbReference>
<feature type="transmembrane region" description="Helical" evidence="1">
    <location>
        <begin position="515"/>
        <end position="535"/>
    </location>
</feature>
<proteinExistence type="predicted"/>
<feature type="transmembrane region" description="Helical" evidence="1">
    <location>
        <begin position="411"/>
        <end position="431"/>
    </location>
</feature>
<protein>
    <submittedName>
        <fullName evidence="3">M20/M25/M40 family metallo-hydrolase</fullName>
    </submittedName>
</protein>